<feature type="compositionally biased region" description="Basic and acidic residues" evidence="1">
    <location>
        <begin position="100"/>
        <end position="113"/>
    </location>
</feature>
<comment type="caution">
    <text evidence="2">The sequence shown here is derived from an EMBL/GenBank/DDBJ whole genome shotgun (WGS) entry which is preliminary data.</text>
</comment>
<feature type="region of interest" description="Disordered" evidence="1">
    <location>
        <begin position="95"/>
        <end position="133"/>
    </location>
</feature>
<accession>A0ABN7E8K3</accession>
<organism evidence="2 3">
    <name type="scientific">Spirodela intermedia</name>
    <name type="common">Intermediate duckweed</name>
    <dbReference type="NCBI Taxonomy" id="51605"/>
    <lineage>
        <taxon>Eukaryota</taxon>
        <taxon>Viridiplantae</taxon>
        <taxon>Streptophyta</taxon>
        <taxon>Embryophyta</taxon>
        <taxon>Tracheophyta</taxon>
        <taxon>Spermatophyta</taxon>
        <taxon>Magnoliopsida</taxon>
        <taxon>Liliopsida</taxon>
        <taxon>Araceae</taxon>
        <taxon>Lemnoideae</taxon>
        <taxon>Spirodela</taxon>
    </lineage>
</organism>
<reference evidence="3" key="1">
    <citation type="journal article" date="2020" name="Sci. Rep.">
        <title>Chromosome-scale genome assembly for the duckweed Spirodela intermedia, integrating cytogenetic maps, PacBio and Oxford Nanopore libraries.</title>
        <authorList>
            <person name="Hoang P.T.N."/>
            <person name="Fiebig A."/>
            <person name="Novak P."/>
            <person name="Macas J."/>
            <person name="Cao H.X."/>
            <person name="Stepanenko A."/>
            <person name="Chen G."/>
            <person name="Borisjuk N."/>
            <person name="Scholz U."/>
            <person name="Schubert I."/>
        </authorList>
    </citation>
    <scope>NUCLEOTIDE SEQUENCE [LARGE SCALE GENOMIC DNA]</scope>
</reference>
<evidence type="ECO:0000313" key="2">
    <source>
        <dbReference type="EMBL" id="CAA6674143.1"/>
    </source>
</evidence>
<keyword evidence="3" id="KW-1185">Reference proteome</keyword>
<evidence type="ECO:0000313" key="3">
    <source>
        <dbReference type="Proteomes" id="UP001189122"/>
    </source>
</evidence>
<sequence length="157" mass="18121">MQSLQRRALKRAGQRLHPDSDSSREYLVFLRLQKITVFQPQLKNDGQGLVIRVWFGCPWRRRLNLHSLRDSPSFCMVVASLSIIPTILFACGHSERKKREKEMKEMKKREKEMKKMKKKKKKKSRADESDYGAGSGAVTVAAAQMRLTLGRRLCDGD</sequence>
<name>A0ABN7E8K3_SPIIN</name>
<feature type="compositionally biased region" description="Basic residues" evidence="1">
    <location>
        <begin position="114"/>
        <end position="124"/>
    </location>
</feature>
<gene>
    <name evidence="2" type="ORF">SI7747_UN020501</name>
</gene>
<protein>
    <submittedName>
        <fullName evidence="2">Uncharacterized protein</fullName>
    </submittedName>
</protein>
<proteinExistence type="predicted"/>
<dbReference type="EMBL" id="CACRZD030000081">
    <property type="protein sequence ID" value="CAA6674143.1"/>
    <property type="molecule type" value="Genomic_DNA"/>
</dbReference>
<dbReference type="Proteomes" id="UP001189122">
    <property type="component" value="Unassembled WGS sequence"/>
</dbReference>
<evidence type="ECO:0000256" key="1">
    <source>
        <dbReference type="SAM" id="MobiDB-lite"/>
    </source>
</evidence>